<comment type="caution">
    <text evidence="4">The sequence shown here is derived from an EMBL/GenBank/DDBJ whole genome shotgun (WGS) entry which is preliminary data.</text>
</comment>
<organism evidence="4 5">
    <name type="scientific">Dipteronia sinensis</name>
    <dbReference type="NCBI Taxonomy" id="43782"/>
    <lineage>
        <taxon>Eukaryota</taxon>
        <taxon>Viridiplantae</taxon>
        <taxon>Streptophyta</taxon>
        <taxon>Embryophyta</taxon>
        <taxon>Tracheophyta</taxon>
        <taxon>Spermatophyta</taxon>
        <taxon>Magnoliopsida</taxon>
        <taxon>eudicotyledons</taxon>
        <taxon>Gunneridae</taxon>
        <taxon>Pentapetalae</taxon>
        <taxon>rosids</taxon>
        <taxon>malvids</taxon>
        <taxon>Sapindales</taxon>
        <taxon>Sapindaceae</taxon>
        <taxon>Hippocastanoideae</taxon>
        <taxon>Acereae</taxon>
        <taxon>Dipteronia</taxon>
    </lineage>
</organism>
<dbReference type="PROSITE" id="PS00678">
    <property type="entry name" value="WD_REPEATS_1"/>
    <property type="match status" value="1"/>
</dbReference>
<dbReference type="InterPro" id="IPR015943">
    <property type="entry name" value="WD40/YVTN_repeat-like_dom_sf"/>
</dbReference>
<reference evidence="4" key="1">
    <citation type="journal article" date="2023" name="Plant J.">
        <title>Genome sequences and population genomics provide insights into the demographic history, inbreeding, and mutation load of two 'living fossil' tree species of Dipteronia.</title>
        <authorList>
            <person name="Feng Y."/>
            <person name="Comes H.P."/>
            <person name="Chen J."/>
            <person name="Zhu S."/>
            <person name="Lu R."/>
            <person name="Zhang X."/>
            <person name="Li P."/>
            <person name="Qiu J."/>
            <person name="Olsen K.M."/>
            <person name="Qiu Y."/>
        </authorList>
    </citation>
    <scope>NUCLEOTIDE SEQUENCE</scope>
    <source>
        <strain evidence="4">NBL</strain>
    </source>
</reference>
<keyword evidence="5" id="KW-1185">Reference proteome</keyword>
<keyword evidence="1 3" id="KW-0853">WD repeat</keyword>
<dbReference type="PANTHER" id="PTHR19854">
    <property type="entry name" value="TRANSDUCIN BETA-LIKE 3"/>
    <property type="match status" value="1"/>
</dbReference>
<evidence type="ECO:0000313" key="5">
    <source>
        <dbReference type="Proteomes" id="UP001281410"/>
    </source>
</evidence>
<evidence type="ECO:0000256" key="1">
    <source>
        <dbReference type="ARBA" id="ARBA00022574"/>
    </source>
</evidence>
<dbReference type="SMART" id="SM00320">
    <property type="entry name" value="WD40"/>
    <property type="match status" value="2"/>
</dbReference>
<protein>
    <submittedName>
        <fullName evidence="4">Uncharacterized protein</fullName>
    </submittedName>
</protein>
<dbReference type="Proteomes" id="UP001281410">
    <property type="component" value="Unassembled WGS sequence"/>
</dbReference>
<dbReference type="PROSITE" id="PS50082">
    <property type="entry name" value="WD_REPEATS_2"/>
    <property type="match status" value="1"/>
</dbReference>
<dbReference type="InterPro" id="IPR001680">
    <property type="entry name" value="WD40_rpt"/>
</dbReference>
<gene>
    <name evidence="4" type="ORF">Dsin_003629</name>
</gene>
<proteinExistence type="predicted"/>
<dbReference type="Pfam" id="PF00400">
    <property type="entry name" value="WD40"/>
    <property type="match status" value="2"/>
</dbReference>
<dbReference type="InterPro" id="IPR036322">
    <property type="entry name" value="WD40_repeat_dom_sf"/>
</dbReference>
<dbReference type="InterPro" id="IPR019775">
    <property type="entry name" value="WD40_repeat_CS"/>
</dbReference>
<dbReference type="SUPFAM" id="SSF50978">
    <property type="entry name" value="WD40 repeat-like"/>
    <property type="match status" value="1"/>
</dbReference>
<evidence type="ECO:0000313" key="4">
    <source>
        <dbReference type="EMBL" id="KAK3231748.1"/>
    </source>
</evidence>
<feature type="repeat" description="WD" evidence="3">
    <location>
        <begin position="325"/>
        <end position="363"/>
    </location>
</feature>
<dbReference type="Gene3D" id="2.130.10.10">
    <property type="entry name" value="YVTN repeat-like/Quinoprotein amine dehydrogenase"/>
    <property type="match status" value="1"/>
</dbReference>
<sequence>MKTEEFINWLEEVEEYFEYQKTEESLKVLFVEIYLKNDALIWWEDFQKDRKRFGMDRIQSWPVMKQVMWEEYLPNDYFEDFCHAEDTVEDISYEVEIVKGIEDEPWILEVEDYDPTIDIDCTLDVADAKLEAKSISIDKVSKGDNLCAIIDTSHNRARSTLFFALIWTTWSHNRAQSIIDTSHNSARSTLFFALIWTTWESRNHLVFKGIITPVDQAATNRHHQWRITWAFYAFRWTIALVPLWVWDGLRREFSVGVYHSHKTNRGSSLFTCLSGSCLIKKEIRLERPGISGISIRPDSKIAATAGWDHRVRLYNYRKGNPLAILKYHHSVCNAVSFSTDSKLMATVSEDTTIALWELYPPQT</sequence>
<dbReference type="EMBL" id="JANJYJ010000001">
    <property type="protein sequence ID" value="KAK3231748.1"/>
    <property type="molecule type" value="Genomic_DNA"/>
</dbReference>
<evidence type="ECO:0000256" key="3">
    <source>
        <dbReference type="PROSITE-ProRule" id="PRU00221"/>
    </source>
</evidence>
<name>A0AAE0B831_9ROSI</name>
<accession>A0AAE0B831</accession>
<keyword evidence="2" id="KW-0677">Repeat</keyword>
<dbReference type="PROSITE" id="PS50294">
    <property type="entry name" value="WD_REPEATS_REGION"/>
    <property type="match status" value="1"/>
</dbReference>
<dbReference type="PANTHER" id="PTHR19854:SF1">
    <property type="entry name" value="GUANINE NUCLEOTIDE-BINDING PROTEIN SUBUNIT BETA-LIKE PROTEIN 1"/>
    <property type="match status" value="1"/>
</dbReference>
<evidence type="ECO:0000256" key="2">
    <source>
        <dbReference type="ARBA" id="ARBA00022737"/>
    </source>
</evidence>
<dbReference type="AlphaFoldDB" id="A0AAE0B831"/>